<accession>A0ABW0PFG1</accession>
<proteinExistence type="predicted"/>
<evidence type="ECO:0000259" key="1">
    <source>
        <dbReference type="SMART" id="SM01126"/>
    </source>
</evidence>
<dbReference type="InterPro" id="IPR024445">
    <property type="entry name" value="Tnp_ISXO2-like"/>
</dbReference>
<evidence type="ECO:0000313" key="3">
    <source>
        <dbReference type="Proteomes" id="UP001596031"/>
    </source>
</evidence>
<feature type="domain" description="ISXO2-like transposase" evidence="1">
    <location>
        <begin position="165"/>
        <end position="319"/>
    </location>
</feature>
<name>A0ABW0PFG1_9BURK</name>
<dbReference type="PANTHER" id="PTHR33293:SF1">
    <property type="entry name" value="INSERTION ELEMENT IS1 1 PROTEIN INSB-RELATED"/>
    <property type="match status" value="1"/>
</dbReference>
<keyword evidence="3" id="KW-1185">Reference proteome</keyword>
<sequence length="341" mass="38680">MKGPLLADCGRSARLSVLGCCLLSNHRVLLGVLRQLNTLTRRQHAHLVHALRPSLGLDRVCEAIDGAACLPPPCPACKSERSYRHGHSHGLQRYRCRACGKTFTRLSGTPLSRLRQRDKWLDYLGQMLEAKSVRRSARQVDVHRNTSFRWRHRFLELARHDRPARLAGIAEADELFLLESQKGSRRLNRPARRRGGVAATRGVSHEHDCILVARDRAGQTVDAVTGRGAVTKGQLHRHLLPVLEPHVLLVTDGHRAYRSFAREAGISHQYVNLRLGERVRGAVHVQNVNAYQRRFRQWLARFHGVASRYLPNYLGWRWALDGERIASPERFLRAAMGLVHA</sequence>
<reference evidence="3" key="1">
    <citation type="journal article" date="2019" name="Int. J. Syst. Evol. Microbiol.">
        <title>The Global Catalogue of Microorganisms (GCM) 10K type strain sequencing project: providing services to taxonomists for standard genome sequencing and annotation.</title>
        <authorList>
            <consortium name="The Broad Institute Genomics Platform"/>
            <consortium name="The Broad Institute Genome Sequencing Center for Infectious Disease"/>
            <person name="Wu L."/>
            <person name="Ma J."/>
        </authorList>
    </citation>
    <scope>NUCLEOTIDE SEQUENCE [LARGE SCALE GENOMIC DNA]</scope>
    <source>
        <strain evidence="3">CCUG 38813</strain>
    </source>
</reference>
<dbReference type="Proteomes" id="UP001596031">
    <property type="component" value="Unassembled WGS sequence"/>
</dbReference>
<dbReference type="PANTHER" id="PTHR33293">
    <property type="entry name" value="INSERTION ELEMENT IS1 1 PROTEIN INSB-RELATED"/>
    <property type="match status" value="1"/>
</dbReference>
<gene>
    <name evidence="2" type="ORF">ACFPOU_09650</name>
</gene>
<evidence type="ECO:0000313" key="2">
    <source>
        <dbReference type="EMBL" id="MFC5511385.1"/>
    </source>
</evidence>
<dbReference type="SMART" id="SM01126">
    <property type="entry name" value="DDE_Tnp_IS1595"/>
    <property type="match status" value="1"/>
</dbReference>
<organism evidence="2 3">
    <name type="scientific">Massilia jejuensis</name>
    <dbReference type="NCBI Taxonomy" id="648894"/>
    <lineage>
        <taxon>Bacteria</taxon>
        <taxon>Pseudomonadati</taxon>
        <taxon>Pseudomonadota</taxon>
        <taxon>Betaproteobacteria</taxon>
        <taxon>Burkholderiales</taxon>
        <taxon>Oxalobacteraceae</taxon>
        <taxon>Telluria group</taxon>
        <taxon>Massilia</taxon>
    </lineage>
</organism>
<dbReference type="EMBL" id="JBHSMS010000034">
    <property type="protein sequence ID" value="MFC5511385.1"/>
    <property type="molecule type" value="Genomic_DNA"/>
</dbReference>
<protein>
    <submittedName>
        <fullName evidence="2">IS1595 family transposase</fullName>
    </submittedName>
</protein>
<comment type="caution">
    <text evidence="2">The sequence shown here is derived from an EMBL/GenBank/DDBJ whole genome shotgun (WGS) entry which is preliminary data.</text>
</comment>
<dbReference type="Pfam" id="PF12762">
    <property type="entry name" value="DDE_Tnp_IS1595"/>
    <property type="match status" value="1"/>
</dbReference>
<dbReference type="InterPro" id="IPR051354">
    <property type="entry name" value="Transposase_27_IS1"/>
</dbReference>
<dbReference type="RefSeq" id="WP_379719913.1">
    <property type="nucleotide sequence ID" value="NZ_JBHSMS010000034.1"/>
</dbReference>
<dbReference type="NCBIfam" id="NF033547">
    <property type="entry name" value="transpos_IS1595"/>
    <property type="match status" value="1"/>
</dbReference>